<proteinExistence type="predicted"/>
<accession>A0A6N9R0Q7</accession>
<dbReference type="AlphaFoldDB" id="A0A6N9R0Q7"/>
<comment type="caution">
    <text evidence="1">The sequence shown here is derived from an EMBL/GenBank/DDBJ whole genome shotgun (WGS) entry which is preliminary data.</text>
</comment>
<evidence type="ECO:0000313" key="2">
    <source>
        <dbReference type="Proteomes" id="UP000471026"/>
    </source>
</evidence>
<organism evidence="1 2">
    <name type="scientific">Kocuria marina subsp. indica</name>
    <dbReference type="NCBI Taxonomy" id="1049583"/>
    <lineage>
        <taxon>Bacteria</taxon>
        <taxon>Bacillati</taxon>
        <taxon>Actinomycetota</taxon>
        <taxon>Actinomycetes</taxon>
        <taxon>Micrococcales</taxon>
        <taxon>Micrococcaceae</taxon>
        <taxon>Kocuria</taxon>
    </lineage>
</organism>
<reference evidence="1 2" key="1">
    <citation type="submission" date="2019-11" db="EMBL/GenBank/DDBJ databases">
        <title>Draft genome sequence of Kocuria indica DP-K7, a methyl red degrading Actinobacterium.</title>
        <authorList>
            <person name="Kumaran S."/>
            <person name="Tischler D."/>
            <person name="Ngo A.C.R."/>
            <person name="Schultes F."/>
        </authorList>
    </citation>
    <scope>NUCLEOTIDE SEQUENCE [LARGE SCALE GENOMIC DNA]</scope>
    <source>
        <strain evidence="1 2">DP-K7</strain>
    </source>
</reference>
<dbReference type="RefSeq" id="WP_162230381.1">
    <property type="nucleotide sequence ID" value="NZ_JAKREC010000018.1"/>
</dbReference>
<protein>
    <submittedName>
        <fullName evidence="1">Uncharacterized protein</fullName>
    </submittedName>
</protein>
<sequence>MACSFVGFLEETNQPEPARHTIDSKLPFPCGAPQILEDLMKIQATVAHSATPSGGLLRRGSGQLWSFHEEIALRGPERHPRNFSI</sequence>
<evidence type="ECO:0000313" key="1">
    <source>
        <dbReference type="EMBL" id="NDO79102.1"/>
    </source>
</evidence>
<dbReference type="Proteomes" id="UP000471026">
    <property type="component" value="Unassembled WGS sequence"/>
</dbReference>
<name>A0A6N9R0Q7_9MICC</name>
<dbReference type="EMBL" id="WMHZ01000029">
    <property type="protein sequence ID" value="NDO79102.1"/>
    <property type="molecule type" value="Genomic_DNA"/>
</dbReference>
<gene>
    <name evidence="1" type="ORF">GKZ75_12965</name>
</gene>